<gene>
    <name evidence="2" type="ORF">MF646_20920</name>
</gene>
<evidence type="ECO:0008006" key="4">
    <source>
        <dbReference type="Google" id="ProtNLM"/>
    </source>
</evidence>
<keyword evidence="1" id="KW-0472">Membrane</keyword>
<evidence type="ECO:0000256" key="1">
    <source>
        <dbReference type="SAM" id="Phobius"/>
    </source>
</evidence>
<keyword evidence="1" id="KW-1133">Transmembrane helix</keyword>
<dbReference type="NCBIfam" id="TIGR04104">
    <property type="entry name" value="cxxc_20_cxxc"/>
    <property type="match status" value="1"/>
</dbReference>
<comment type="caution">
    <text evidence="2">The sequence shown here is derived from an EMBL/GenBank/DDBJ whole genome shotgun (WGS) entry which is preliminary data.</text>
</comment>
<evidence type="ECO:0000313" key="3">
    <source>
        <dbReference type="Proteomes" id="UP001139150"/>
    </source>
</evidence>
<dbReference type="Proteomes" id="UP001139150">
    <property type="component" value="Unassembled WGS sequence"/>
</dbReference>
<dbReference type="AlphaFoldDB" id="A0A9X2CWL5"/>
<feature type="transmembrane region" description="Helical" evidence="1">
    <location>
        <begin position="45"/>
        <end position="62"/>
    </location>
</feature>
<keyword evidence="3" id="KW-1185">Reference proteome</keyword>
<sequence>MRLPHCWNCNNLFKYRELFFFLKSKQCSKCGKQNYVTAKRRLRNAWSSPFVVILMFSGFYLFNMTIPIAILYGIFIIFIGMLIGPFTYEFTGSDEALFD</sequence>
<evidence type="ECO:0000313" key="2">
    <source>
        <dbReference type="EMBL" id="MCL7749583.1"/>
    </source>
</evidence>
<name>A0A9X2CWL5_9BACI</name>
<dbReference type="InterPro" id="IPR026369">
    <property type="entry name" value="CxxC_20_CxxC"/>
</dbReference>
<keyword evidence="1" id="KW-0812">Transmembrane</keyword>
<feature type="transmembrane region" description="Helical" evidence="1">
    <location>
        <begin position="69"/>
        <end position="88"/>
    </location>
</feature>
<dbReference type="EMBL" id="JAKRYL010000032">
    <property type="protein sequence ID" value="MCL7749583.1"/>
    <property type="molecule type" value="Genomic_DNA"/>
</dbReference>
<reference evidence="2" key="1">
    <citation type="submission" date="2022-02" db="EMBL/GenBank/DDBJ databases">
        <title>Halalkalibacter sp. nov. isolated from Lonar Lake, India.</title>
        <authorList>
            <person name="Joshi A."/>
            <person name="Thite S."/>
            <person name="Lodha T."/>
        </authorList>
    </citation>
    <scope>NUCLEOTIDE SEQUENCE</scope>
    <source>
        <strain evidence="2">MEB205</strain>
    </source>
</reference>
<protein>
    <recommendedName>
        <fullName evidence="4">Cxxc_20_cxxc protein</fullName>
    </recommendedName>
</protein>
<dbReference type="RefSeq" id="WP_250098443.1">
    <property type="nucleotide sequence ID" value="NZ_JAKRYL010000032.1"/>
</dbReference>
<accession>A0A9X2CWL5</accession>
<proteinExistence type="predicted"/>
<organism evidence="2 3">
    <name type="scientific">Halalkalibacter alkaliphilus</name>
    <dbReference type="NCBI Taxonomy" id="2917993"/>
    <lineage>
        <taxon>Bacteria</taxon>
        <taxon>Bacillati</taxon>
        <taxon>Bacillota</taxon>
        <taxon>Bacilli</taxon>
        <taxon>Bacillales</taxon>
        <taxon>Bacillaceae</taxon>
        <taxon>Halalkalibacter</taxon>
    </lineage>
</organism>